<dbReference type="PROSITE" id="PS50142">
    <property type="entry name" value="RNASE_3_2"/>
    <property type="match status" value="1"/>
</dbReference>
<keyword evidence="7 9" id="KW-0378">Hydrolase</keyword>
<evidence type="ECO:0000256" key="8">
    <source>
        <dbReference type="ARBA" id="ARBA00022884"/>
    </source>
</evidence>
<dbReference type="CDD" id="cd00593">
    <property type="entry name" value="RIBOc"/>
    <property type="match status" value="1"/>
</dbReference>
<keyword evidence="4 9" id="KW-0507">mRNA processing</keyword>
<evidence type="ECO:0000256" key="6">
    <source>
        <dbReference type="ARBA" id="ARBA00022759"/>
    </source>
</evidence>
<evidence type="ECO:0000256" key="2">
    <source>
        <dbReference type="ARBA" id="ARBA00010183"/>
    </source>
</evidence>
<dbReference type="InterPro" id="IPR014720">
    <property type="entry name" value="dsRBD_dom"/>
</dbReference>
<keyword evidence="3 9" id="KW-0698">rRNA processing</keyword>
<keyword evidence="5 9" id="KW-0540">Nuclease</keyword>
<evidence type="ECO:0000313" key="10">
    <source>
        <dbReference type="EMBL" id="ARJ05846.1"/>
    </source>
</evidence>
<dbReference type="Pfam" id="PF14622">
    <property type="entry name" value="Ribonucleas_3_3"/>
    <property type="match status" value="1"/>
</dbReference>
<feature type="binding site" evidence="9">
    <location>
        <position position="55"/>
    </location>
    <ligand>
        <name>Mg(2+)</name>
        <dbReference type="ChEBI" id="CHEBI:18420"/>
    </ligand>
</feature>
<dbReference type="Pfam" id="PF00035">
    <property type="entry name" value="dsrm"/>
    <property type="match status" value="1"/>
</dbReference>
<evidence type="ECO:0000313" key="11">
    <source>
        <dbReference type="Proteomes" id="UP000192775"/>
    </source>
</evidence>
<accession>A0A1X9LKV6</accession>
<dbReference type="RefSeq" id="WP_085019984.1">
    <property type="nucleotide sequence ID" value="NZ_BMHD01000001.1"/>
</dbReference>
<dbReference type="PANTHER" id="PTHR11207:SF0">
    <property type="entry name" value="RIBONUCLEASE 3"/>
    <property type="match status" value="1"/>
</dbReference>
<gene>
    <name evidence="9" type="primary">rnc</name>
    <name evidence="10" type="ORF">B5808_11880</name>
</gene>
<dbReference type="HAMAP" id="MF_00104">
    <property type="entry name" value="RNase_III"/>
    <property type="match status" value="1"/>
</dbReference>
<evidence type="ECO:0000256" key="3">
    <source>
        <dbReference type="ARBA" id="ARBA00022552"/>
    </source>
</evidence>
<comment type="similarity">
    <text evidence="2">Belongs to the ribonuclease III family.</text>
</comment>
<feature type="binding site" evidence="9">
    <location>
        <position position="131"/>
    </location>
    <ligand>
        <name>Mg(2+)</name>
        <dbReference type="ChEBI" id="CHEBI:18420"/>
    </ligand>
</feature>
<keyword evidence="9" id="KW-0479">Metal-binding</keyword>
<dbReference type="SMART" id="SM00358">
    <property type="entry name" value="DSRM"/>
    <property type="match status" value="1"/>
</dbReference>
<dbReference type="GO" id="GO:0010468">
    <property type="term" value="P:regulation of gene expression"/>
    <property type="evidence" value="ECO:0007669"/>
    <property type="project" value="TreeGrafter"/>
</dbReference>
<comment type="subcellular location">
    <subcellularLocation>
        <location evidence="9">Cytoplasm</location>
    </subcellularLocation>
</comment>
<feature type="active site" evidence="9">
    <location>
        <position position="59"/>
    </location>
</feature>
<keyword evidence="9" id="KW-0460">Magnesium</keyword>
<name>A0A1X9LKV6_9MICO</name>
<comment type="subunit">
    <text evidence="9">Homodimer.</text>
</comment>
<dbReference type="GO" id="GO:0003725">
    <property type="term" value="F:double-stranded RNA binding"/>
    <property type="evidence" value="ECO:0007669"/>
    <property type="project" value="TreeGrafter"/>
</dbReference>
<dbReference type="KEGG" id="cphy:B5808_11880"/>
<evidence type="ECO:0000256" key="9">
    <source>
        <dbReference type="HAMAP-Rule" id="MF_00104"/>
    </source>
</evidence>
<dbReference type="PANTHER" id="PTHR11207">
    <property type="entry name" value="RIBONUCLEASE III"/>
    <property type="match status" value="1"/>
</dbReference>
<dbReference type="STRING" id="1619308.B5808_11880"/>
<feature type="binding site" evidence="9">
    <location>
        <position position="128"/>
    </location>
    <ligand>
        <name>Mg(2+)</name>
        <dbReference type="ChEBI" id="CHEBI:18420"/>
    </ligand>
</feature>
<dbReference type="GO" id="GO:0008033">
    <property type="term" value="P:tRNA processing"/>
    <property type="evidence" value="ECO:0007669"/>
    <property type="project" value="UniProtKB-KW"/>
</dbReference>
<evidence type="ECO:0000256" key="5">
    <source>
        <dbReference type="ARBA" id="ARBA00022722"/>
    </source>
</evidence>
<dbReference type="PROSITE" id="PS00517">
    <property type="entry name" value="RNASE_3_1"/>
    <property type="match status" value="1"/>
</dbReference>
<dbReference type="EC" id="3.1.26.3" evidence="9"/>
<dbReference type="InterPro" id="IPR036389">
    <property type="entry name" value="RNase_III_sf"/>
</dbReference>
<keyword evidence="6 9" id="KW-0255">Endonuclease</keyword>
<comment type="catalytic activity">
    <reaction evidence="1 9">
        <text>Endonucleolytic cleavage to 5'-phosphomonoester.</text>
        <dbReference type="EC" id="3.1.26.3"/>
    </reaction>
</comment>
<organism evidence="10 11">
    <name type="scientific">Cnuibacter physcomitrellae</name>
    <dbReference type="NCBI Taxonomy" id="1619308"/>
    <lineage>
        <taxon>Bacteria</taxon>
        <taxon>Bacillati</taxon>
        <taxon>Actinomycetota</taxon>
        <taxon>Actinomycetes</taxon>
        <taxon>Micrococcales</taxon>
        <taxon>Microbacteriaceae</taxon>
        <taxon>Cnuibacter</taxon>
    </lineage>
</organism>
<dbReference type="GO" id="GO:0019843">
    <property type="term" value="F:rRNA binding"/>
    <property type="evidence" value="ECO:0007669"/>
    <property type="project" value="UniProtKB-KW"/>
</dbReference>
<dbReference type="CDD" id="cd10845">
    <property type="entry name" value="DSRM_RNAse_III_family"/>
    <property type="match status" value="1"/>
</dbReference>
<evidence type="ECO:0000256" key="4">
    <source>
        <dbReference type="ARBA" id="ARBA00022664"/>
    </source>
</evidence>
<dbReference type="GO" id="GO:0006364">
    <property type="term" value="P:rRNA processing"/>
    <property type="evidence" value="ECO:0007669"/>
    <property type="project" value="UniProtKB-UniRule"/>
</dbReference>
<proteinExistence type="inferred from homology"/>
<keyword evidence="9" id="KW-0699">rRNA-binding</keyword>
<dbReference type="GO" id="GO:0004525">
    <property type="term" value="F:ribonuclease III activity"/>
    <property type="evidence" value="ECO:0007669"/>
    <property type="project" value="UniProtKB-UniRule"/>
</dbReference>
<keyword evidence="8 9" id="KW-0694">RNA-binding</keyword>
<dbReference type="SUPFAM" id="SSF69065">
    <property type="entry name" value="RNase III domain-like"/>
    <property type="match status" value="1"/>
</dbReference>
<protein>
    <recommendedName>
        <fullName evidence="9">Ribonuclease 3</fullName>
        <ecNumber evidence="9">3.1.26.3</ecNumber>
    </recommendedName>
    <alternativeName>
        <fullName evidence="9">Ribonuclease III</fullName>
        <shortName evidence="9">RNase III</shortName>
    </alternativeName>
</protein>
<dbReference type="FunFam" id="1.10.1520.10:FF:000001">
    <property type="entry name" value="Ribonuclease 3"/>
    <property type="match status" value="1"/>
</dbReference>
<dbReference type="GO" id="GO:0046872">
    <property type="term" value="F:metal ion binding"/>
    <property type="evidence" value="ECO:0007669"/>
    <property type="project" value="UniProtKB-KW"/>
</dbReference>
<comment type="cofactor">
    <cofactor evidence="9">
        <name>Mg(2+)</name>
        <dbReference type="ChEBI" id="CHEBI:18420"/>
    </cofactor>
</comment>
<sequence length="244" mass="25811">MRVTSPQQRAGGDHGASRLLSTLQIDLDRDLLDLALTHRSYSYEHGGIPTNERLEFLGDSILGQAVTVMLYTSYPDLDEGELAKRRASLVSTVALADIGRTIGLGEHIKLGKGEELTGGRDKSSILADAMEALIGATYLDLGPDAATALVLRLVDPLVRDPRRFGISMDPKTALQEAAAERGYGAPVYDIESTGPDHQKTFIATVTLSPTAGSAEPVAETGEGSSKKQAEMNAAAAAFTTLTEG</sequence>
<dbReference type="GO" id="GO:0006397">
    <property type="term" value="P:mRNA processing"/>
    <property type="evidence" value="ECO:0007669"/>
    <property type="project" value="UniProtKB-UniRule"/>
</dbReference>
<dbReference type="NCBIfam" id="TIGR02191">
    <property type="entry name" value="RNaseIII"/>
    <property type="match status" value="1"/>
</dbReference>
<dbReference type="Gene3D" id="1.10.1520.10">
    <property type="entry name" value="Ribonuclease III domain"/>
    <property type="match status" value="1"/>
</dbReference>
<keyword evidence="11" id="KW-1185">Reference proteome</keyword>
<dbReference type="Proteomes" id="UP000192775">
    <property type="component" value="Chromosome"/>
</dbReference>
<dbReference type="Gene3D" id="3.30.160.20">
    <property type="match status" value="1"/>
</dbReference>
<dbReference type="InterPro" id="IPR000999">
    <property type="entry name" value="RNase_III_dom"/>
</dbReference>
<evidence type="ECO:0000256" key="1">
    <source>
        <dbReference type="ARBA" id="ARBA00000109"/>
    </source>
</evidence>
<dbReference type="SMART" id="SM00535">
    <property type="entry name" value="RIBOc"/>
    <property type="match status" value="1"/>
</dbReference>
<keyword evidence="9" id="KW-0963">Cytoplasm</keyword>
<dbReference type="EMBL" id="CP020715">
    <property type="protein sequence ID" value="ARJ05846.1"/>
    <property type="molecule type" value="Genomic_DNA"/>
</dbReference>
<reference evidence="10 11" key="1">
    <citation type="submission" date="2017-04" db="EMBL/GenBank/DDBJ databases">
        <authorList>
            <person name="Afonso C.L."/>
            <person name="Miller P.J."/>
            <person name="Scott M.A."/>
            <person name="Spackman E."/>
            <person name="Goraichik I."/>
            <person name="Dimitrov K.M."/>
            <person name="Suarez D.L."/>
            <person name="Swayne D.E."/>
        </authorList>
    </citation>
    <scope>NUCLEOTIDE SEQUENCE [LARGE SCALE GENOMIC DNA]</scope>
    <source>
        <strain evidence="11">XA(T)</strain>
    </source>
</reference>
<dbReference type="PROSITE" id="PS50137">
    <property type="entry name" value="DS_RBD"/>
    <property type="match status" value="1"/>
</dbReference>
<feature type="active site" evidence="9">
    <location>
        <position position="131"/>
    </location>
</feature>
<dbReference type="InterPro" id="IPR011907">
    <property type="entry name" value="RNase_III"/>
</dbReference>
<comment type="function">
    <text evidence="9">Digests double-stranded RNA. Involved in the processing of primary rRNA transcript to yield the immediate precursors to the large and small rRNAs (23S and 16S). Processes some mRNAs, and tRNAs when they are encoded in the rRNA operon. Processes pre-crRNA and tracrRNA of type II CRISPR loci if present in the organism.</text>
</comment>
<dbReference type="SUPFAM" id="SSF54768">
    <property type="entry name" value="dsRNA-binding domain-like"/>
    <property type="match status" value="1"/>
</dbReference>
<dbReference type="AlphaFoldDB" id="A0A1X9LKV6"/>
<keyword evidence="9" id="KW-0819">tRNA processing</keyword>
<evidence type="ECO:0000256" key="7">
    <source>
        <dbReference type="ARBA" id="ARBA00022801"/>
    </source>
</evidence>
<dbReference type="GO" id="GO:0005737">
    <property type="term" value="C:cytoplasm"/>
    <property type="evidence" value="ECO:0007669"/>
    <property type="project" value="UniProtKB-SubCell"/>
</dbReference>